<reference evidence="1" key="1">
    <citation type="submission" date="2021-03" db="EMBL/GenBank/DDBJ databases">
        <title>Evolutionary innovations through gain and loss of genes in the ectomycorrhizal Boletales.</title>
        <authorList>
            <person name="Wu G."/>
            <person name="Miyauchi S."/>
            <person name="Morin E."/>
            <person name="Yang Z.-L."/>
            <person name="Xu J."/>
            <person name="Martin F.M."/>
        </authorList>
    </citation>
    <scope>NUCLEOTIDE SEQUENCE</scope>
    <source>
        <strain evidence="1">BR01</strain>
    </source>
</reference>
<organism evidence="1 2">
    <name type="scientific">Boletus reticuloceps</name>
    <dbReference type="NCBI Taxonomy" id="495285"/>
    <lineage>
        <taxon>Eukaryota</taxon>
        <taxon>Fungi</taxon>
        <taxon>Dikarya</taxon>
        <taxon>Basidiomycota</taxon>
        <taxon>Agaricomycotina</taxon>
        <taxon>Agaricomycetes</taxon>
        <taxon>Agaricomycetidae</taxon>
        <taxon>Boletales</taxon>
        <taxon>Boletineae</taxon>
        <taxon>Boletaceae</taxon>
        <taxon>Boletoideae</taxon>
        <taxon>Boletus</taxon>
    </lineage>
</organism>
<proteinExistence type="predicted"/>
<dbReference type="Proteomes" id="UP000683000">
    <property type="component" value="Unassembled WGS sequence"/>
</dbReference>
<dbReference type="OrthoDB" id="5396786at2759"/>
<dbReference type="InterPro" id="IPR013877">
    <property type="entry name" value="YAP-bd/ALF4/Glomulin"/>
</dbReference>
<keyword evidence="2" id="KW-1185">Reference proteome</keyword>
<sequence length="414" mass="46237">MDLIRLCASNHSPKEIMIVLQEAIEYLQTRWNHDEDREKEHDADLVQRVIGIVMLAQPAISRSKLGKRSALELCSPLLESVASLIPSVSPLSTREQGRLLTREVASLVKCLSFWALKVTDANGLHEIKRLLRELLDMTVVNCAPSIQASLAVKAARSRFPRFFIAPPEEKEWLGGEEAMSAVEVRLGRSRRLALTRSLGRVTGGHTLETHLVRRCDISSTLGNSSASPPSSRSDLHHLLVNALQMNMVLDEALYLLFLDLTRETMTISPELVPSLCTVLSALASTHLDPTIRQLCLRLLSLTLTKLPPPPRLEILLGLTTDEDFPQIRGPAVGLLKEAVLEALALPQNSASRNPFASSELLRIFGGVLFRPNPPEFFGERKTREELAESLELLRLADCLSFYYVLLHRDRENRE</sequence>
<gene>
    <name evidence="1" type="ORF">JVT61DRAFT_10149</name>
</gene>
<name>A0A8I2YXM8_9AGAM</name>
<accession>A0A8I2YXM8</accession>
<comment type="caution">
    <text evidence="1">The sequence shown here is derived from an EMBL/GenBank/DDBJ whole genome shotgun (WGS) entry which is preliminary data.</text>
</comment>
<evidence type="ECO:0000313" key="2">
    <source>
        <dbReference type="Proteomes" id="UP000683000"/>
    </source>
</evidence>
<dbReference type="EMBL" id="JAGFBS010000004">
    <property type="protein sequence ID" value="KAG6379632.1"/>
    <property type="molecule type" value="Genomic_DNA"/>
</dbReference>
<dbReference type="Pfam" id="PF08568">
    <property type="entry name" value="Kinetochor_Ybp2"/>
    <property type="match status" value="1"/>
</dbReference>
<evidence type="ECO:0000313" key="1">
    <source>
        <dbReference type="EMBL" id="KAG6379632.1"/>
    </source>
</evidence>
<dbReference type="AlphaFoldDB" id="A0A8I2YXM8"/>
<protein>
    <submittedName>
        <fullName evidence="1">Uncharacterized protein</fullName>
    </submittedName>
</protein>